<dbReference type="RefSeq" id="WP_386667300.1">
    <property type="nucleotide sequence ID" value="NZ_JBHLTG010000001.1"/>
</dbReference>
<keyword evidence="8" id="KW-1185">Reference proteome</keyword>
<dbReference type="Pfam" id="PF03649">
    <property type="entry name" value="UPF0014"/>
    <property type="match status" value="1"/>
</dbReference>
<keyword evidence="4 6" id="KW-1133">Transmembrane helix</keyword>
<sequence>MIRLEWSDLALAATLVLILAALSWRSRLGIERTLLVAAIRTALQLTLIGLVLDVLFSLSRLEWVAALAGVMVLLAGREVMARQARPFAGWWGYGLGTLAMAASSCAVTVLALTTMVSPTPWYEPRYSIPLLGMLLGNTMTGVALSLERLTESTYRRRGEIEGRLMLGATAKQAIADIRQESMRAGMTPIINGMVAAGIISLPGMMTGQILAGAPPVEAVKYQILIMFLIAAGTGFGTFVAVAMGSRRLFDDRERLRIDRLKPPRR</sequence>
<feature type="transmembrane region" description="Helical" evidence="6">
    <location>
        <begin position="126"/>
        <end position="146"/>
    </location>
</feature>
<evidence type="ECO:0000256" key="4">
    <source>
        <dbReference type="ARBA" id="ARBA00022989"/>
    </source>
</evidence>
<proteinExistence type="inferred from homology"/>
<dbReference type="InterPro" id="IPR005226">
    <property type="entry name" value="UPF0014_fam"/>
</dbReference>
<feature type="transmembrane region" description="Helical" evidence="6">
    <location>
        <begin position="6"/>
        <end position="22"/>
    </location>
</feature>
<evidence type="ECO:0000256" key="1">
    <source>
        <dbReference type="ARBA" id="ARBA00004141"/>
    </source>
</evidence>
<comment type="subcellular location">
    <subcellularLocation>
        <location evidence="1">Membrane</location>
        <topology evidence="1">Multi-pass membrane protein</topology>
    </subcellularLocation>
</comment>
<dbReference type="Proteomes" id="UP001589896">
    <property type="component" value="Unassembled WGS sequence"/>
</dbReference>
<dbReference type="EMBL" id="JBHLTG010000001">
    <property type="protein sequence ID" value="MFC0676699.1"/>
    <property type="molecule type" value="Genomic_DNA"/>
</dbReference>
<evidence type="ECO:0000313" key="7">
    <source>
        <dbReference type="EMBL" id="MFC0676699.1"/>
    </source>
</evidence>
<keyword evidence="5 6" id="KW-0472">Membrane</keyword>
<gene>
    <name evidence="7" type="ORF">ACFFGH_02370</name>
</gene>
<evidence type="ECO:0000256" key="3">
    <source>
        <dbReference type="ARBA" id="ARBA00022692"/>
    </source>
</evidence>
<evidence type="ECO:0000256" key="2">
    <source>
        <dbReference type="ARBA" id="ARBA00005268"/>
    </source>
</evidence>
<feature type="transmembrane region" description="Helical" evidence="6">
    <location>
        <begin position="63"/>
        <end position="80"/>
    </location>
</feature>
<evidence type="ECO:0000256" key="6">
    <source>
        <dbReference type="SAM" id="Phobius"/>
    </source>
</evidence>
<protein>
    <submittedName>
        <fullName evidence="7">ABC transporter permease</fullName>
    </submittedName>
</protein>
<organism evidence="7 8">
    <name type="scientific">Lysobacter korlensis</name>
    <dbReference type="NCBI Taxonomy" id="553636"/>
    <lineage>
        <taxon>Bacteria</taxon>
        <taxon>Pseudomonadati</taxon>
        <taxon>Pseudomonadota</taxon>
        <taxon>Gammaproteobacteria</taxon>
        <taxon>Lysobacterales</taxon>
        <taxon>Lysobacteraceae</taxon>
        <taxon>Lysobacter</taxon>
    </lineage>
</organism>
<name>A0ABV6RI88_9GAMM</name>
<feature type="transmembrane region" description="Helical" evidence="6">
    <location>
        <begin position="223"/>
        <end position="244"/>
    </location>
</feature>
<dbReference type="PANTHER" id="PTHR30028:SF0">
    <property type="entry name" value="PROTEIN ALUMINUM SENSITIVE 3"/>
    <property type="match status" value="1"/>
</dbReference>
<accession>A0ABV6RI88</accession>
<evidence type="ECO:0000256" key="5">
    <source>
        <dbReference type="ARBA" id="ARBA00023136"/>
    </source>
</evidence>
<keyword evidence="3 6" id="KW-0812">Transmembrane</keyword>
<reference evidence="7 8" key="1">
    <citation type="submission" date="2024-09" db="EMBL/GenBank/DDBJ databases">
        <authorList>
            <person name="Sun Q."/>
            <person name="Mori K."/>
        </authorList>
    </citation>
    <scope>NUCLEOTIDE SEQUENCE [LARGE SCALE GENOMIC DNA]</scope>
    <source>
        <strain evidence="7 8">KCTC 23076</strain>
    </source>
</reference>
<feature type="transmembrane region" description="Helical" evidence="6">
    <location>
        <begin position="92"/>
        <end position="114"/>
    </location>
</feature>
<comment type="caution">
    <text evidence="7">The sequence shown here is derived from an EMBL/GenBank/DDBJ whole genome shotgun (WGS) entry which is preliminary data.</text>
</comment>
<evidence type="ECO:0000313" key="8">
    <source>
        <dbReference type="Proteomes" id="UP001589896"/>
    </source>
</evidence>
<feature type="transmembrane region" description="Helical" evidence="6">
    <location>
        <begin position="189"/>
        <end position="211"/>
    </location>
</feature>
<dbReference type="PANTHER" id="PTHR30028">
    <property type="entry name" value="UPF0014 INNER MEMBRANE PROTEIN YBBM-RELATED"/>
    <property type="match status" value="1"/>
</dbReference>
<feature type="transmembrane region" description="Helical" evidence="6">
    <location>
        <begin position="34"/>
        <end position="57"/>
    </location>
</feature>
<comment type="similarity">
    <text evidence="2">Belongs to the UPF0014 family.</text>
</comment>